<reference evidence="1 2" key="1">
    <citation type="journal article" date="2022" name="Nat. Ecol. Evol.">
        <title>A masculinizing supergene underlies an exaggerated male reproductive morph in a spider.</title>
        <authorList>
            <person name="Hendrickx F."/>
            <person name="De Corte Z."/>
            <person name="Sonet G."/>
            <person name="Van Belleghem S.M."/>
            <person name="Kostlbacher S."/>
            <person name="Vangestel C."/>
        </authorList>
    </citation>
    <scope>NUCLEOTIDE SEQUENCE [LARGE SCALE GENOMIC DNA]</scope>
    <source>
        <strain evidence="1">W744_W776</strain>
    </source>
</reference>
<protein>
    <submittedName>
        <fullName evidence="1">Uncharacterized protein</fullName>
    </submittedName>
</protein>
<proteinExistence type="predicted"/>
<evidence type="ECO:0000313" key="2">
    <source>
        <dbReference type="Proteomes" id="UP000827092"/>
    </source>
</evidence>
<accession>A0AAV6TJK9</accession>
<comment type="caution">
    <text evidence="1">The sequence shown here is derived from an EMBL/GenBank/DDBJ whole genome shotgun (WGS) entry which is preliminary data.</text>
</comment>
<name>A0AAV6TJK9_9ARAC</name>
<feature type="non-terminal residue" evidence="1">
    <location>
        <position position="1"/>
    </location>
</feature>
<keyword evidence="2" id="KW-1185">Reference proteome</keyword>
<evidence type="ECO:0000313" key="1">
    <source>
        <dbReference type="EMBL" id="KAG8171893.1"/>
    </source>
</evidence>
<sequence>TQIVVYRSRVQCTSTVLGQCDTRCSTTVASQVLSTRCAHSVPLCEPLKSVCSGFPKFYQDKTLQEEGIVQLL</sequence>
<organism evidence="1 2">
    <name type="scientific">Oedothorax gibbosus</name>
    <dbReference type="NCBI Taxonomy" id="931172"/>
    <lineage>
        <taxon>Eukaryota</taxon>
        <taxon>Metazoa</taxon>
        <taxon>Ecdysozoa</taxon>
        <taxon>Arthropoda</taxon>
        <taxon>Chelicerata</taxon>
        <taxon>Arachnida</taxon>
        <taxon>Araneae</taxon>
        <taxon>Araneomorphae</taxon>
        <taxon>Entelegynae</taxon>
        <taxon>Araneoidea</taxon>
        <taxon>Linyphiidae</taxon>
        <taxon>Erigoninae</taxon>
        <taxon>Oedothorax</taxon>
    </lineage>
</organism>
<dbReference type="EMBL" id="JAFNEN010003426">
    <property type="protein sequence ID" value="KAG8171893.1"/>
    <property type="molecule type" value="Genomic_DNA"/>
</dbReference>
<dbReference type="Proteomes" id="UP000827092">
    <property type="component" value="Unassembled WGS sequence"/>
</dbReference>
<gene>
    <name evidence="1" type="ORF">JTE90_008917</name>
</gene>
<dbReference type="AlphaFoldDB" id="A0AAV6TJK9"/>